<name>A0A6J6LY49_9ZZZZ</name>
<sequence>MPVNSAIWWRRLGTPTALSTRALLWYIPGGVLGVVFTVPVFERGAPDRITWLAIAVLAQGAFSGLVLLTRLIPPRICHQPGTVLVILVVSGAVRGLVINGLASGLNPAGFGMHPVYQILTSALMSTVWMGSIGYLIQANKDYRATFETLFWQAVAVQRALVTVPDARRSDIVDEVANARTAVLQELDSIDVSRDLGRQLHEAAEMLHDAVDQQIRPLSHELFAEKKVEPPPTRFGGLLFDAISNWDPPLRITVVLLAALIGIGSTRSAGLVIGVEVAAISALSALVVLLIRVRLIRSYPSWRPWVSPLAVIALPIAAGLSLELIGNQILGIRPDPNGAMVVAIAIPISVVFITALFGVQTERNLIIASLQLRIDIGQVYAVAAMQVNAELDAQLGTYLHHRVQSELTAIALQLEQASLQYDDASALQVINSARDRLSRTLRDDVNSEVSEGRARLAQIVEDWAGIAAIELFLPSGDFGTATQWKSTALIADEAVGNSVRSGGAHEISVQVAVKESSLVLTVTDNGIGVSSSAKGGLGSAWLDINAPGRWSRESTSAGTKLTVEIIDQLG</sequence>
<gene>
    <name evidence="2" type="ORF">UFOPK2310_00324</name>
</gene>
<feature type="transmembrane region" description="Helical" evidence="1">
    <location>
        <begin position="114"/>
        <end position="136"/>
    </location>
</feature>
<feature type="transmembrane region" description="Helical" evidence="1">
    <location>
        <begin position="81"/>
        <end position="102"/>
    </location>
</feature>
<protein>
    <submittedName>
        <fullName evidence="2">Unannotated protein</fullName>
    </submittedName>
</protein>
<organism evidence="2">
    <name type="scientific">freshwater metagenome</name>
    <dbReference type="NCBI Taxonomy" id="449393"/>
    <lineage>
        <taxon>unclassified sequences</taxon>
        <taxon>metagenomes</taxon>
        <taxon>ecological metagenomes</taxon>
    </lineage>
</organism>
<feature type="transmembrane region" description="Helical" evidence="1">
    <location>
        <begin position="337"/>
        <end position="358"/>
    </location>
</feature>
<evidence type="ECO:0000313" key="2">
    <source>
        <dbReference type="EMBL" id="CAB4665434.1"/>
    </source>
</evidence>
<feature type="transmembrane region" description="Helical" evidence="1">
    <location>
        <begin position="270"/>
        <end position="292"/>
    </location>
</feature>
<dbReference type="Gene3D" id="3.30.565.10">
    <property type="entry name" value="Histidine kinase-like ATPase, C-terminal domain"/>
    <property type="match status" value="1"/>
</dbReference>
<keyword evidence="1" id="KW-0812">Transmembrane</keyword>
<dbReference type="EMBL" id="CAEZWW010000024">
    <property type="protein sequence ID" value="CAB4665434.1"/>
    <property type="molecule type" value="Genomic_DNA"/>
</dbReference>
<dbReference type="AlphaFoldDB" id="A0A6J6LY49"/>
<accession>A0A6J6LY49</accession>
<feature type="transmembrane region" description="Helical" evidence="1">
    <location>
        <begin position="304"/>
        <end position="325"/>
    </location>
</feature>
<feature type="transmembrane region" description="Helical" evidence="1">
    <location>
        <begin position="23"/>
        <end position="42"/>
    </location>
</feature>
<proteinExistence type="predicted"/>
<reference evidence="2" key="1">
    <citation type="submission" date="2020-05" db="EMBL/GenBank/DDBJ databases">
        <authorList>
            <person name="Chiriac C."/>
            <person name="Salcher M."/>
            <person name="Ghai R."/>
            <person name="Kavagutti S V."/>
        </authorList>
    </citation>
    <scope>NUCLEOTIDE SEQUENCE</scope>
</reference>
<evidence type="ECO:0000256" key="1">
    <source>
        <dbReference type="SAM" id="Phobius"/>
    </source>
</evidence>
<keyword evidence="1" id="KW-1133">Transmembrane helix</keyword>
<feature type="transmembrane region" description="Helical" evidence="1">
    <location>
        <begin position="48"/>
        <end position="69"/>
    </location>
</feature>
<dbReference type="SUPFAM" id="SSF55874">
    <property type="entry name" value="ATPase domain of HSP90 chaperone/DNA topoisomerase II/histidine kinase"/>
    <property type="match status" value="1"/>
</dbReference>
<dbReference type="InterPro" id="IPR036890">
    <property type="entry name" value="HATPase_C_sf"/>
</dbReference>
<keyword evidence="1" id="KW-0472">Membrane</keyword>